<comment type="similarity">
    <text evidence="2">Belongs to the SMC family. SMC2 subfamily.</text>
</comment>
<feature type="compositionally biased region" description="Polar residues" evidence="13">
    <location>
        <begin position="450"/>
        <end position="470"/>
    </location>
</feature>
<gene>
    <name evidence="15" type="ORF">PISL3812_03839</name>
</gene>
<dbReference type="PANTHER" id="PTHR43977">
    <property type="entry name" value="STRUCTURAL MAINTENANCE OF CHROMOSOMES PROTEIN 3"/>
    <property type="match status" value="1"/>
</dbReference>
<keyword evidence="3" id="KW-0132">Cell division</keyword>
<keyword evidence="9 11" id="KW-0539">Nucleus</keyword>
<keyword evidence="5" id="KW-0498">Mitosis</keyword>
<evidence type="ECO:0000256" key="1">
    <source>
        <dbReference type="ARBA" id="ARBA00004123"/>
    </source>
</evidence>
<name>A0A0U1LTT8_TALIS</name>
<evidence type="ECO:0000313" key="15">
    <source>
        <dbReference type="EMBL" id="CRG86827.1"/>
    </source>
</evidence>
<reference evidence="15 16" key="1">
    <citation type="submission" date="2015-04" db="EMBL/GenBank/DDBJ databases">
        <authorList>
            <person name="Syromyatnikov M.Y."/>
            <person name="Popov V.N."/>
        </authorList>
    </citation>
    <scope>NUCLEOTIDE SEQUENCE [LARGE SCALE GENOMIC DNA]</scope>
    <source>
        <strain evidence="15">WF-38-12</strain>
    </source>
</reference>
<dbReference type="PIRSF" id="PIRSF005719">
    <property type="entry name" value="SMC"/>
    <property type="match status" value="1"/>
</dbReference>
<keyword evidence="4" id="KW-0547">Nucleotide-binding</keyword>
<protein>
    <recommendedName>
        <fullName evidence="11">Structural maintenance of chromosomes protein</fullName>
    </recommendedName>
</protein>
<evidence type="ECO:0000256" key="7">
    <source>
        <dbReference type="ARBA" id="ARBA00023054"/>
    </source>
</evidence>
<dbReference type="GO" id="GO:0016887">
    <property type="term" value="F:ATP hydrolysis activity"/>
    <property type="evidence" value="ECO:0007669"/>
    <property type="project" value="InterPro"/>
</dbReference>
<proteinExistence type="inferred from homology"/>
<dbReference type="EMBL" id="CVMT01000003">
    <property type="protein sequence ID" value="CRG86827.1"/>
    <property type="molecule type" value="Genomic_DNA"/>
</dbReference>
<dbReference type="Proteomes" id="UP000054383">
    <property type="component" value="Unassembled WGS sequence"/>
</dbReference>
<keyword evidence="8" id="KW-0226">DNA condensation</keyword>
<dbReference type="Gene3D" id="3.40.50.300">
    <property type="entry name" value="P-loop containing nucleotide triphosphate hydrolases"/>
    <property type="match status" value="2"/>
</dbReference>
<dbReference type="GO" id="GO:0005634">
    <property type="term" value="C:nucleus"/>
    <property type="evidence" value="ECO:0007669"/>
    <property type="project" value="UniProtKB-SubCell"/>
</dbReference>
<dbReference type="InterPro" id="IPR027417">
    <property type="entry name" value="P-loop_NTPase"/>
</dbReference>
<dbReference type="CDD" id="cd03273">
    <property type="entry name" value="ABC_SMC2_euk"/>
    <property type="match status" value="1"/>
</dbReference>
<dbReference type="GO" id="GO:0005694">
    <property type="term" value="C:chromosome"/>
    <property type="evidence" value="ECO:0007669"/>
    <property type="project" value="InterPro"/>
</dbReference>
<dbReference type="InterPro" id="IPR003395">
    <property type="entry name" value="RecF/RecN/SMC_N"/>
</dbReference>
<evidence type="ECO:0000256" key="11">
    <source>
        <dbReference type="PIRNR" id="PIRNR005719"/>
    </source>
</evidence>
<keyword evidence="6" id="KW-0067">ATP-binding</keyword>
<keyword evidence="10" id="KW-0131">Cell cycle</keyword>
<dbReference type="SUPFAM" id="SSF52540">
    <property type="entry name" value="P-loop containing nucleoside triphosphate hydrolases"/>
    <property type="match status" value="1"/>
</dbReference>
<dbReference type="Gene3D" id="1.20.1060.20">
    <property type="match status" value="1"/>
</dbReference>
<dbReference type="Gene3D" id="1.10.287.1490">
    <property type="match status" value="1"/>
</dbReference>
<dbReference type="GO" id="GO:0051301">
    <property type="term" value="P:cell division"/>
    <property type="evidence" value="ECO:0007669"/>
    <property type="project" value="UniProtKB-KW"/>
</dbReference>
<comment type="subcellular location">
    <subcellularLocation>
        <location evidence="1 11">Nucleus</location>
    </subcellularLocation>
</comment>
<evidence type="ECO:0000256" key="9">
    <source>
        <dbReference type="ARBA" id="ARBA00023242"/>
    </source>
</evidence>
<keyword evidence="7 12" id="KW-0175">Coiled coil</keyword>
<dbReference type="OMA" id="THNKIAM"/>
<keyword evidence="16" id="KW-1185">Reference proteome</keyword>
<dbReference type="SUPFAM" id="SSF75553">
    <property type="entry name" value="Smc hinge domain"/>
    <property type="match status" value="1"/>
</dbReference>
<dbReference type="FunFam" id="3.40.50.300:FF:000385">
    <property type="entry name" value="Structural maintenance of chromosomes 2"/>
    <property type="match status" value="1"/>
</dbReference>
<evidence type="ECO:0000256" key="4">
    <source>
        <dbReference type="ARBA" id="ARBA00022741"/>
    </source>
</evidence>
<feature type="region of interest" description="Disordered" evidence="13">
    <location>
        <begin position="446"/>
        <end position="474"/>
    </location>
</feature>
<dbReference type="SMART" id="SM00968">
    <property type="entry name" value="SMC_hinge"/>
    <property type="match status" value="1"/>
</dbReference>
<evidence type="ECO:0000259" key="14">
    <source>
        <dbReference type="SMART" id="SM00968"/>
    </source>
</evidence>
<dbReference type="Pfam" id="PF02463">
    <property type="entry name" value="SMC_N"/>
    <property type="match status" value="1"/>
</dbReference>
<dbReference type="InterPro" id="IPR010935">
    <property type="entry name" value="SMC_hinge"/>
</dbReference>
<dbReference type="InterPro" id="IPR027120">
    <property type="entry name" value="Smc2_ABC"/>
</dbReference>
<feature type="domain" description="SMC hinge" evidence="14">
    <location>
        <begin position="574"/>
        <end position="695"/>
    </location>
</feature>
<sequence>MAKQSKTIPSTAAPHPQVYESQTRCFRKARPHNPTTFLGIEKKKNTVYGCCDTMRIVEIIIDGFKSYAVRTVISGWDESFNSITGLNGSGKSNILDAICFVLGITNMSTVRAQNLQDLIYKRGQAGVTKASVTIVFDNRDTAKSPIGFEEYGSISVTRQIVLGGTSKYLINGHRAQQQTVQNLFQSVGLNINNPNFLIMQGRITKVLNMKAVEILSMIEEAAGTRMFEDRKEKAAKTMAKKEMKVREIEGLLSEEIEPKLEKLRGEKRAFLDFQQTQNDVERLTRLVVAHDYLKGKDRLHAAGEDYEAKKTKTQNLEDNATRLKSEIAHLEEDVKRVKAVREKELRKGGKFQALEKEVKEHSHEMVRLATVIDLKNSSIAEEKEKRKASQKNVADLEKLLQDKKKVYDKLQEQYDTAKSELDAQTAEVEKKEELLQTLQTGVASKEGQENGYQGQLQDARNRVSSSATEQEQAKLKISHLEKRIKEEEPRAKKAKEQNSGLLKDLESLRARAQKLETDMVKQGYEPGKEEQMYQEQTTLQRDIRELREKADGLNRRVANIDFSYADPYAGFDRSKVKGLVAQLFTLDKDKTQAGTALEICAGGRLYNVVVDSAETGSQLLQNGKLRKRVTIIPLNKISAFKASAEKISAAQRLAPGKVDLALSLIGYDEEVSAAMDYVFGSTLVSQDAQTAKTVTFDPSVRLKSVTLDGDVYDPSGTLSGGSSPNSSGVLVVLQKLHEITRELKSKERQLSNLQDIMTKEKKKLDAMRAIKQELDLKNHEIKLTEDQINSNSSSSIIHAVEEMKENIEQLKNDIAEAKTRHSEALKDIKRIEKDMKEFDSNKDSKLAELQTSLDSLKKSLNKNSIAVKTLQKELQASRLEAEQAGSDLSAAEEQLAEADVAKKAQDEEMAALKKEQANIKDAHDIALAQLEEEQAKLTGFDDELSDLEEAIRSKNARIAEEGLEIQKLGHQLEKLHKDQQAAAQMVANMEGEHEWIDEEKDSFGRPNTPYDFRGQNIAECRSTLRNLTERFQGMKKKINPKVMNMIDSVEKKEVALKNMMRTVIRDKGKIEETIINLNEYKKEALHKTWTKVNGDFGQIFAELLPGSFAKLDPPEGKEITDGLEVKVSLGKVWKQSLTELSGGQRSLIALSLIMALLQFKPAPMYILDEVDAALDLSHTQNIGRLIKTRFKGSQFIVVSLKDGMFQNANRIFKTRFSEGTSVVQALTPADTK</sequence>
<dbReference type="InterPro" id="IPR024704">
    <property type="entry name" value="SMC"/>
</dbReference>
<dbReference type="FunFam" id="3.40.50.300:FF:000278">
    <property type="entry name" value="Structural maintenance of chromosomes 2"/>
    <property type="match status" value="1"/>
</dbReference>
<feature type="coiled-coil region" evidence="12">
    <location>
        <begin position="306"/>
        <end position="347"/>
    </location>
</feature>
<dbReference type="GO" id="GO:0007076">
    <property type="term" value="P:mitotic chromosome condensation"/>
    <property type="evidence" value="ECO:0007669"/>
    <property type="project" value="UniProtKB-ARBA"/>
</dbReference>
<dbReference type="OrthoDB" id="10255539at2759"/>
<evidence type="ECO:0000313" key="16">
    <source>
        <dbReference type="Proteomes" id="UP000054383"/>
    </source>
</evidence>
<evidence type="ECO:0000256" key="12">
    <source>
        <dbReference type="SAM" id="Coils"/>
    </source>
</evidence>
<feature type="coiled-coil region" evidence="12">
    <location>
        <begin position="736"/>
        <end position="964"/>
    </location>
</feature>
<evidence type="ECO:0000256" key="2">
    <source>
        <dbReference type="ARBA" id="ARBA00005231"/>
    </source>
</evidence>
<evidence type="ECO:0000256" key="8">
    <source>
        <dbReference type="ARBA" id="ARBA00023067"/>
    </source>
</evidence>
<feature type="coiled-coil region" evidence="12">
    <location>
        <begin position="477"/>
        <end position="556"/>
    </location>
</feature>
<organism evidence="15 16">
    <name type="scientific">Talaromyces islandicus</name>
    <name type="common">Penicillium islandicum</name>
    <dbReference type="NCBI Taxonomy" id="28573"/>
    <lineage>
        <taxon>Eukaryota</taxon>
        <taxon>Fungi</taxon>
        <taxon>Dikarya</taxon>
        <taxon>Ascomycota</taxon>
        <taxon>Pezizomycotina</taxon>
        <taxon>Eurotiomycetes</taxon>
        <taxon>Eurotiomycetidae</taxon>
        <taxon>Eurotiales</taxon>
        <taxon>Trichocomaceae</taxon>
        <taxon>Talaromyces</taxon>
        <taxon>Talaromyces sect. Islandici</taxon>
    </lineage>
</organism>
<dbReference type="AlphaFoldDB" id="A0A0U1LTT8"/>
<feature type="coiled-coil region" evidence="12">
    <location>
        <begin position="379"/>
        <end position="441"/>
    </location>
</feature>
<evidence type="ECO:0000256" key="10">
    <source>
        <dbReference type="ARBA" id="ARBA00023306"/>
    </source>
</evidence>
<evidence type="ECO:0000256" key="3">
    <source>
        <dbReference type="ARBA" id="ARBA00022618"/>
    </source>
</evidence>
<accession>A0A0U1LTT8</accession>
<evidence type="ECO:0000256" key="13">
    <source>
        <dbReference type="SAM" id="MobiDB-lite"/>
    </source>
</evidence>
<dbReference type="InterPro" id="IPR036277">
    <property type="entry name" value="SMC_hinge_sf"/>
</dbReference>
<dbReference type="Pfam" id="PF06470">
    <property type="entry name" value="SMC_hinge"/>
    <property type="match status" value="1"/>
</dbReference>
<dbReference type="GO" id="GO:0005524">
    <property type="term" value="F:ATP binding"/>
    <property type="evidence" value="ECO:0007669"/>
    <property type="project" value="UniProtKB-KW"/>
</dbReference>
<dbReference type="Gene3D" id="3.30.70.1620">
    <property type="match status" value="1"/>
</dbReference>
<evidence type="ECO:0000256" key="5">
    <source>
        <dbReference type="ARBA" id="ARBA00022776"/>
    </source>
</evidence>
<dbReference type="STRING" id="28573.A0A0U1LTT8"/>
<evidence type="ECO:0000256" key="6">
    <source>
        <dbReference type="ARBA" id="ARBA00022840"/>
    </source>
</evidence>